<keyword evidence="1" id="KW-1133">Transmembrane helix</keyword>
<keyword evidence="1" id="KW-0812">Transmembrane</keyword>
<protein>
    <submittedName>
        <fullName evidence="3">Mannosyl-glycoprotein endo-beta-N-acetylglucosaminidase</fullName>
    </submittedName>
</protein>
<dbReference type="Proteomes" id="UP000198956">
    <property type="component" value="Unassembled WGS sequence"/>
</dbReference>
<proteinExistence type="predicted"/>
<dbReference type="AlphaFoldDB" id="A0A1G7Y257"/>
<dbReference type="Pfam" id="PF01832">
    <property type="entry name" value="Glucosaminidase"/>
    <property type="match status" value="1"/>
</dbReference>
<name>A0A1G7Y257_ANETH</name>
<feature type="transmembrane region" description="Helical" evidence="1">
    <location>
        <begin position="21"/>
        <end position="42"/>
    </location>
</feature>
<feature type="domain" description="Mannosyl-glycoprotein endo-beta-N-acetylglucosamidase-like" evidence="2">
    <location>
        <begin position="104"/>
        <end position="182"/>
    </location>
</feature>
<evidence type="ECO:0000313" key="4">
    <source>
        <dbReference type="Proteomes" id="UP000198956"/>
    </source>
</evidence>
<reference evidence="3 4" key="1">
    <citation type="submission" date="2016-10" db="EMBL/GenBank/DDBJ databases">
        <authorList>
            <person name="de Groot N.N."/>
        </authorList>
    </citation>
    <scope>NUCLEOTIDE SEQUENCE [LARGE SCALE GENOMIC DNA]</scope>
    <source>
        <strain evidence="3 4">L 420-91</strain>
    </source>
</reference>
<evidence type="ECO:0000256" key="1">
    <source>
        <dbReference type="SAM" id="Phobius"/>
    </source>
</evidence>
<dbReference type="EMBL" id="FNDE01000005">
    <property type="protein sequence ID" value="SDG90491.1"/>
    <property type="molecule type" value="Genomic_DNA"/>
</dbReference>
<gene>
    <name evidence="3" type="ORF">SAMN04489735_100580</name>
</gene>
<dbReference type="RefSeq" id="WP_057898694.1">
    <property type="nucleotide sequence ID" value="NZ_FNDE01000005.1"/>
</dbReference>
<dbReference type="OrthoDB" id="9763643at2"/>
<dbReference type="GO" id="GO:0004040">
    <property type="term" value="F:amidase activity"/>
    <property type="evidence" value="ECO:0007669"/>
    <property type="project" value="InterPro"/>
</dbReference>
<evidence type="ECO:0000259" key="2">
    <source>
        <dbReference type="Pfam" id="PF01832"/>
    </source>
</evidence>
<keyword evidence="1" id="KW-0472">Membrane</keyword>
<organism evidence="3 4">
    <name type="scientific">Aneurinibacillus thermoaerophilus</name>
    <dbReference type="NCBI Taxonomy" id="143495"/>
    <lineage>
        <taxon>Bacteria</taxon>
        <taxon>Bacillati</taxon>
        <taxon>Bacillota</taxon>
        <taxon>Bacilli</taxon>
        <taxon>Bacillales</taxon>
        <taxon>Paenibacillaceae</taxon>
        <taxon>Aneurinibacillus group</taxon>
        <taxon>Aneurinibacillus</taxon>
    </lineage>
</organism>
<accession>A0A1G7Y257</accession>
<dbReference type="InterPro" id="IPR002901">
    <property type="entry name" value="MGlyc_endo_b_GlcNAc-like_dom"/>
</dbReference>
<sequence>MQTFRTVLYVKRKGLYNKYMVRKVVFVAVATSMVYTGGMLPVSSKHITYAQSNKGSLYSVTSVPLSQLLEEKQPIIGESIATEEQMLAFARAVNPSFPAELPKLYLEIGKKYGIRGDIAFCQMIKETGYHRFGGIVEANQYNYAGIGATGNSKTNKGNSFQSPEQGVLAHIQHLYAYATKQNLPQGEKLVDPRFKYVARGIAPSWQDLNGRWAVPGKGYGEDILRIYYQMLQTPTSSEIQ</sequence>
<evidence type="ECO:0000313" key="3">
    <source>
        <dbReference type="EMBL" id="SDG90491.1"/>
    </source>
</evidence>